<name>A0A1I4MCX9_9BACI</name>
<dbReference type="PANTHER" id="PTHR10458">
    <property type="entry name" value="PEPTIDE DEFORMYLASE"/>
    <property type="match status" value="1"/>
</dbReference>
<feature type="binding site" evidence="6">
    <location>
        <position position="153"/>
    </location>
    <ligand>
        <name>Fe cation</name>
        <dbReference type="ChEBI" id="CHEBI:24875"/>
    </ligand>
</feature>
<comment type="catalytic activity">
    <reaction evidence="6">
        <text>N-terminal N-formyl-L-methionyl-[peptide] + H2O = N-terminal L-methionyl-[peptide] + formate</text>
        <dbReference type="Rhea" id="RHEA:24420"/>
        <dbReference type="Rhea" id="RHEA-COMP:10639"/>
        <dbReference type="Rhea" id="RHEA-COMP:10640"/>
        <dbReference type="ChEBI" id="CHEBI:15377"/>
        <dbReference type="ChEBI" id="CHEBI:15740"/>
        <dbReference type="ChEBI" id="CHEBI:49298"/>
        <dbReference type="ChEBI" id="CHEBI:64731"/>
        <dbReference type="EC" id="3.5.1.88"/>
    </reaction>
</comment>
<dbReference type="PRINTS" id="PR01576">
    <property type="entry name" value="PDEFORMYLASE"/>
</dbReference>
<feature type="binding site" evidence="6">
    <location>
        <position position="110"/>
    </location>
    <ligand>
        <name>Fe cation</name>
        <dbReference type="ChEBI" id="CHEBI:24875"/>
    </ligand>
</feature>
<dbReference type="EMBL" id="FOTR01000006">
    <property type="protein sequence ID" value="SFM01068.1"/>
    <property type="molecule type" value="Genomic_DNA"/>
</dbReference>
<dbReference type="RefSeq" id="WP_091483989.1">
    <property type="nucleotide sequence ID" value="NZ_FOTR01000006.1"/>
</dbReference>
<dbReference type="OrthoDB" id="9784988at2"/>
<proteinExistence type="inferred from homology"/>
<dbReference type="InterPro" id="IPR023635">
    <property type="entry name" value="Peptide_deformylase"/>
</dbReference>
<dbReference type="Pfam" id="PF01327">
    <property type="entry name" value="Pep_deformylase"/>
    <property type="match status" value="1"/>
</dbReference>
<dbReference type="HAMAP" id="MF_00163">
    <property type="entry name" value="Pep_deformylase"/>
    <property type="match status" value="1"/>
</dbReference>
<dbReference type="Gene3D" id="3.90.45.10">
    <property type="entry name" value="Peptide deformylase"/>
    <property type="match status" value="1"/>
</dbReference>
<feature type="active site" evidence="6">
    <location>
        <position position="154"/>
    </location>
</feature>
<evidence type="ECO:0000313" key="8">
    <source>
        <dbReference type="Proteomes" id="UP000198565"/>
    </source>
</evidence>
<dbReference type="NCBIfam" id="TIGR00079">
    <property type="entry name" value="pept_deformyl"/>
    <property type="match status" value="1"/>
</dbReference>
<keyword evidence="5 6" id="KW-0408">Iron</keyword>
<evidence type="ECO:0000256" key="5">
    <source>
        <dbReference type="ARBA" id="ARBA00023004"/>
    </source>
</evidence>
<evidence type="ECO:0000313" key="7">
    <source>
        <dbReference type="EMBL" id="SFM01068.1"/>
    </source>
</evidence>
<comment type="similarity">
    <text evidence="1 6">Belongs to the polypeptide deformylase family.</text>
</comment>
<comment type="function">
    <text evidence="6">Removes the formyl group from the N-terminal Met of newly synthesized proteins. Requires at least a dipeptide for an efficient rate of reaction. N-terminal L-methionine is a prerequisite for activity but the enzyme has broad specificity at other positions.</text>
</comment>
<keyword evidence="2 6" id="KW-0479">Metal-binding</keyword>
<evidence type="ECO:0000256" key="6">
    <source>
        <dbReference type="HAMAP-Rule" id="MF_00163"/>
    </source>
</evidence>
<evidence type="ECO:0000256" key="3">
    <source>
        <dbReference type="ARBA" id="ARBA00022801"/>
    </source>
</evidence>
<dbReference type="GO" id="GO:0046872">
    <property type="term" value="F:metal ion binding"/>
    <property type="evidence" value="ECO:0007669"/>
    <property type="project" value="UniProtKB-KW"/>
</dbReference>
<dbReference type="GO" id="GO:0042586">
    <property type="term" value="F:peptide deformylase activity"/>
    <property type="evidence" value="ECO:0007669"/>
    <property type="project" value="UniProtKB-UniRule"/>
</dbReference>
<protein>
    <recommendedName>
        <fullName evidence="6">Peptide deformylase</fullName>
        <shortName evidence="6">PDF</shortName>
        <ecNumber evidence="6">3.5.1.88</ecNumber>
    </recommendedName>
    <alternativeName>
        <fullName evidence="6">Polypeptide deformylase</fullName>
    </alternativeName>
</protein>
<feature type="binding site" evidence="6">
    <location>
        <position position="157"/>
    </location>
    <ligand>
        <name>Fe cation</name>
        <dbReference type="ChEBI" id="CHEBI:24875"/>
    </ligand>
</feature>
<keyword evidence="3 6" id="KW-0378">Hydrolase</keyword>
<dbReference type="AlphaFoldDB" id="A0A1I4MCX9"/>
<evidence type="ECO:0000256" key="1">
    <source>
        <dbReference type="ARBA" id="ARBA00010759"/>
    </source>
</evidence>
<sequence>MITMKDIVREGHPVLTKVAKEVELPPTKEEKETLQEMLQFIKNSQDEEIAEKYQLRAGVGLAAPQIGISKRMIAIHFQDLDEKEYSYGLFNPKIISHSVAETFLSGGEGCLSVDREVPGYVPRYQKITIKATDLEGNDVKLKLRGYAAIVFQHEIDHINGVMFYDRINKQDPFAIPENSKPCDQ</sequence>
<gene>
    <name evidence="6" type="primary">def</name>
    <name evidence="7" type="ORF">SAMN04487943_106173</name>
</gene>
<dbReference type="EC" id="3.5.1.88" evidence="6"/>
<dbReference type="Proteomes" id="UP000198565">
    <property type="component" value="Unassembled WGS sequence"/>
</dbReference>
<dbReference type="FunFam" id="3.90.45.10:FF:000002">
    <property type="entry name" value="Peptide deformylase"/>
    <property type="match status" value="1"/>
</dbReference>
<dbReference type="STRING" id="334253.SAMN04487943_106173"/>
<evidence type="ECO:0000256" key="4">
    <source>
        <dbReference type="ARBA" id="ARBA00022917"/>
    </source>
</evidence>
<accession>A0A1I4MCX9</accession>
<dbReference type="GO" id="GO:0006412">
    <property type="term" value="P:translation"/>
    <property type="evidence" value="ECO:0007669"/>
    <property type="project" value="UniProtKB-UniRule"/>
</dbReference>
<keyword evidence="4 6" id="KW-0648">Protein biosynthesis</keyword>
<dbReference type="CDD" id="cd00487">
    <property type="entry name" value="Pep_deformylase"/>
    <property type="match status" value="1"/>
</dbReference>
<dbReference type="InterPro" id="IPR036821">
    <property type="entry name" value="Peptide_deformylase_sf"/>
</dbReference>
<comment type="cofactor">
    <cofactor evidence="6">
        <name>Fe(2+)</name>
        <dbReference type="ChEBI" id="CHEBI:29033"/>
    </cofactor>
    <text evidence="6">Binds 1 Fe(2+) ion.</text>
</comment>
<organism evidence="7 8">
    <name type="scientific">Gracilibacillus orientalis</name>
    <dbReference type="NCBI Taxonomy" id="334253"/>
    <lineage>
        <taxon>Bacteria</taxon>
        <taxon>Bacillati</taxon>
        <taxon>Bacillota</taxon>
        <taxon>Bacilli</taxon>
        <taxon>Bacillales</taxon>
        <taxon>Bacillaceae</taxon>
        <taxon>Gracilibacillus</taxon>
    </lineage>
</organism>
<evidence type="ECO:0000256" key="2">
    <source>
        <dbReference type="ARBA" id="ARBA00022723"/>
    </source>
</evidence>
<keyword evidence="8" id="KW-1185">Reference proteome</keyword>
<dbReference type="PANTHER" id="PTHR10458:SF8">
    <property type="entry name" value="PEPTIDE DEFORMYLASE 2"/>
    <property type="match status" value="1"/>
</dbReference>
<dbReference type="SUPFAM" id="SSF56420">
    <property type="entry name" value="Peptide deformylase"/>
    <property type="match status" value="1"/>
</dbReference>
<reference evidence="8" key="1">
    <citation type="submission" date="2016-10" db="EMBL/GenBank/DDBJ databases">
        <authorList>
            <person name="Varghese N."/>
            <person name="Submissions S."/>
        </authorList>
    </citation>
    <scope>NUCLEOTIDE SEQUENCE [LARGE SCALE GENOMIC DNA]</scope>
    <source>
        <strain evidence="8">CGMCC 1.4250</strain>
    </source>
</reference>
<dbReference type="PIRSF" id="PIRSF004749">
    <property type="entry name" value="Pep_def"/>
    <property type="match status" value="1"/>
</dbReference>